<dbReference type="PROSITE" id="PS00107">
    <property type="entry name" value="PROTEIN_KINASE_ATP"/>
    <property type="match status" value="1"/>
</dbReference>
<protein>
    <recommendedName>
        <fullName evidence="3">non-specific serine/threonine protein kinase</fullName>
        <ecNumber evidence="3">2.7.11.1</ecNumber>
    </recommendedName>
</protein>
<evidence type="ECO:0000313" key="19">
    <source>
        <dbReference type="EMBL" id="CAG9330027.1"/>
    </source>
</evidence>
<dbReference type="InterPro" id="IPR018247">
    <property type="entry name" value="EF_Hand_1_Ca_BS"/>
</dbReference>
<evidence type="ECO:0000256" key="4">
    <source>
        <dbReference type="ARBA" id="ARBA00022527"/>
    </source>
</evidence>
<feature type="domain" description="Protein kinase" evidence="17">
    <location>
        <begin position="23"/>
        <end position="277"/>
    </location>
</feature>
<evidence type="ECO:0000256" key="1">
    <source>
        <dbReference type="ARBA" id="ARBA00001946"/>
    </source>
</evidence>
<comment type="caution">
    <text evidence="19">The sequence shown here is derived from an EMBL/GenBank/DDBJ whole genome shotgun (WGS) entry which is preliminary data.</text>
</comment>
<dbReference type="FunFam" id="1.10.238.10:FF:000003">
    <property type="entry name" value="Calmodulin A"/>
    <property type="match status" value="1"/>
</dbReference>
<evidence type="ECO:0000256" key="10">
    <source>
        <dbReference type="ARBA" id="ARBA00022837"/>
    </source>
</evidence>
<keyword evidence="4 16" id="KW-0723">Serine/threonine-protein kinase</keyword>
<accession>A0AAU9JZK9</accession>
<evidence type="ECO:0000256" key="14">
    <source>
        <dbReference type="ARBA" id="ARBA00048679"/>
    </source>
</evidence>
<proteinExistence type="inferred from homology"/>
<dbReference type="GO" id="GO:0005509">
    <property type="term" value="F:calcium ion binding"/>
    <property type="evidence" value="ECO:0007669"/>
    <property type="project" value="InterPro"/>
</dbReference>
<comment type="subunit">
    <text evidence="2">Monomer.</text>
</comment>
<feature type="domain" description="EF-hand" evidence="18">
    <location>
        <begin position="425"/>
        <end position="460"/>
    </location>
</feature>
<dbReference type="Pfam" id="PF00069">
    <property type="entry name" value="Pkinase"/>
    <property type="match status" value="1"/>
</dbReference>
<dbReference type="Gene3D" id="1.10.510.10">
    <property type="entry name" value="Transferase(Phosphotransferase) domain 1"/>
    <property type="match status" value="1"/>
</dbReference>
<dbReference type="PROSITE" id="PS00108">
    <property type="entry name" value="PROTEIN_KINASE_ST"/>
    <property type="match status" value="1"/>
</dbReference>
<comment type="catalytic activity">
    <reaction evidence="13">
        <text>L-threonyl-[protein] + ATP = O-phospho-L-threonyl-[protein] + ADP + H(+)</text>
        <dbReference type="Rhea" id="RHEA:46608"/>
        <dbReference type="Rhea" id="RHEA-COMP:11060"/>
        <dbReference type="Rhea" id="RHEA-COMP:11605"/>
        <dbReference type="ChEBI" id="CHEBI:15378"/>
        <dbReference type="ChEBI" id="CHEBI:30013"/>
        <dbReference type="ChEBI" id="CHEBI:30616"/>
        <dbReference type="ChEBI" id="CHEBI:61977"/>
        <dbReference type="ChEBI" id="CHEBI:456216"/>
        <dbReference type="EC" id="2.7.11.1"/>
    </reaction>
</comment>
<dbReference type="PROSITE" id="PS50011">
    <property type="entry name" value="PROTEIN_KINASE_DOM"/>
    <property type="match status" value="1"/>
</dbReference>
<keyword evidence="11 15" id="KW-0067">ATP-binding</keyword>
<evidence type="ECO:0000256" key="3">
    <source>
        <dbReference type="ARBA" id="ARBA00012513"/>
    </source>
</evidence>
<dbReference type="SUPFAM" id="SSF56112">
    <property type="entry name" value="Protein kinase-like (PK-like)"/>
    <property type="match status" value="1"/>
</dbReference>
<keyword evidence="6" id="KW-0479">Metal-binding</keyword>
<dbReference type="InterPro" id="IPR000719">
    <property type="entry name" value="Prot_kinase_dom"/>
</dbReference>
<dbReference type="PROSITE" id="PS50222">
    <property type="entry name" value="EF_HAND_2"/>
    <property type="match status" value="3"/>
</dbReference>
<keyword evidence="7" id="KW-0677">Repeat</keyword>
<organism evidence="19 20">
    <name type="scientific">Blepharisma stoltei</name>
    <dbReference type="NCBI Taxonomy" id="1481888"/>
    <lineage>
        <taxon>Eukaryota</taxon>
        <taxon>Sar</taxon>
        <taxon>Alveolata</taxon>
        <taxon>Ciliophora</taxon>
        <taxon>Postciliodesmatophora</taxon>
        <taxon>Heterotrichea</taxon>
        <taxon>Heterotrichida</taxon>
        <taxon>Blepharismidae</taxon>
        <taxon>Blepharisma</taxon>
    </lineage>
</organism>
<feature type="domain" description="EF-hand" evidence="18">
    <location>
        <begin position="389"/>
        <end position="424"/>
    </location>
</feature>
<keyword evidence="8 15" id="KW-0547">Nucleotide-binding</keyword>
<keyword evidence="9" id="KW-0418">Kinase</keyword>
<dbReference type="GO" id="GO:0004674">
    <property type="term" value="F:protein serine/threonine kinase activity"/>
    <property type="evidence" value="ECO:0007669"/>
    <property type="project" value="UniProtKB-KW"/>
</dbReference>
<dbReference type="SUPFAM" id="SSF47473">
    <property type="entry name" value="EF-hand"/>
    <property type="match status" value="1"/>
</dbReference>
<feature type="domain" description="EF-hand" evidence="18">
    <location>
        <begin position="353"/>
        <end position="388"/>
    </location>
</feature>
<dbReference type="FunFam" id="3.30.200.20:FF:000315">
    <property type="entry name" value="Calcium-dependent protein kinase 3"/>
    <property type="match status" value="1"/>
</dbReference>
<evidence type="ECO:0000256" key="12">
    <source>
        <dbReference type="ARBA" id="ARBA00024334"/>
    </source>
</evidence>
<dbReference type="Gene3D" id="3.30.200.20">
    <property type="entry name" value="Phosphorylase Kinase, domain 1"/>
    <property type="match status" value="1"/>
</dbReference>
<evidence type="ECO:0000256" key="5">
    <source>
        <dbReference type="ARBA" id="ARBA00022679"/>
    </source>
</evidence>
<dbReference type="Gene3D" id="1.10.238.10">
    <property type="entry name" value="EF-hand"/>
    <property type="match status" value="2"/>
</dbReference>
<dbReference type="PANTHER" id="PTHR24349">
    <property type="entry name" value="SERINE/THREONINE-PROTEIN KINASE"/>
    <property type="match status" value="1"/>
</dbReference>
<evidence type="ECO:0000256" key="15">
    <source>
        <dbReference type="PROSITE-ProRule" id="PRU10141"/>
    </source>
</evidence>
<dbReference type="AlphaFoldDB" id="A0AAU9JZK9"/>
<keyword evidence="20" id="KW-1185">Reference proteome</keyword>
<dbReference type="CDD" id="cd05117">
    <property type="entry name" value="STKc_CAMK"/>
    <property type="match status" value="1"/>
</dbReference>
<dbReference type="InterPro" id="IPR017441">
    <property type="entry name" value="Protein_kinase_ATP_BS"/>
</dbReference>
<dbReference type="FunFam" id="1.10.510.10:FF:000571">
    <property type="entry name" value="Maternal embryonic leucine zipper kinase"/>
    <property type="match status" value="1"/>
</dbReference>
<keyword evidence="10" id="KW-0106">Calcium</keyword>
<keyword evidence="5" id="KW-0808">Transferase</keyword>
<comment type="catalytic activity">
    <reaction evidence="14">
        <text>L-seryl-[protein] + ATP = O-phospho-L-seryl-[protein] + ADP + H(+)</text>
        <dbReference type="Rhea" id="RHEA:17989"/>
        <dbReference type="Rhea" id="RHEA-COMP:9863"/>
        <dbReference type="Rhea" id="RHEA-COMP:11604"/>
        <dbReference type="ChEBI" id="CHEBI:15378"/>
        <dbReference type="ChEBI" id="CHEBI:29999"/>
        <dbReference type="ChEBI" id="CHEBI:30616"/>
        <dbReference type="ChEBI" id="CHEBI:83421"/>
        <dbReference type="ChEBI" id="CHEBI:456216"/>
        <dbReference type="EC" id="2.7.11.1"/>
    </reaction>
</comment>
<dbReference type="InterPro" id="IPR011992">
    <property type="entry name" value="EF-hand-dom_pair"/>
</dbReference>
<dbReference type="PROSITE" id="PS00018">
    <property type="entry name" value="EF_HAND_1"/>
    <property type="match status" value="2"/>
</dbReference>
<dbReference type="SMART" id="SM00220">
    <property type="entry name" value="S_TKc"/>
    <property type="match status" value="1"/>
</dbReference>
<dbReference type="Pfam" id="PF13499">
    <property type="entry name" value="EF-hand_7"/>
    <property type="match status" value="2"/>
</dbReference>
<dbReference type="GO" id="GO:0005524">
    <property type="term" value="F:ATP binding"/>
    <property type="evidence" value="ECO:0007669"/>
    <property type="project" value="UniProtKB-UniRule"/>
</dbReference>
<evidence type="ECO:0000259" key="18">
    <source>
        <dbReference type="PROSITE" id="PS50222"/>
    </source>
</evidence>
<evidence type="ECO:0000313" key="20">
    <source>
        <dbReference type="Proteomes" id="UP001162131"/>
    </source>
</evidence>
<evidence type="ECO:0000256" key="2">
    <source>
        <dbReference type="ARBA" id="ARBA00011245"/>
    </source>
</evidence>
<evidence type="ECO:0000256" key="16">
    <source>
        <dbReference type="RuleBase" id="RU000304"/>
    </source>
</evidence>
<comment type="cofactor">
    <cofactor evidence="1">
        <name>Mg(2+)</name>
        <dbReference type="ChEBI" id="CHEBI:18420"/>
    </cofactor>
</comment>
<gene>
    <name evidence="19" type="ORF">BSTOLATCC_MIC50140</name>
</gene>
<reference evidence="19" key="1">
    <citation type="submission" date="2021-09" db="EMBL/GenBank/DDBJ databases">
        <authorList>
            <consortium name="AG Swart"/>
            <person name="Singh M."/>
            <person name="Singh A."/>
            <person name="Seah K."/>
            <person name="Emmerich C."/>
        </authorList>
    </citation>
    <scope>NUCLEOTIDE SEQUENCE</scope>
    <source>
        <strain evidence="19">ATCC30299</strain>
    </source>
</reference>
<dbReference type="InterPro" id="IPR050205">
    <property type="entry name" value="CDPK_Ser/Thr_kinases"/>
</dbReference>
<dbReference type="InterPro" id="IPR008271">
    <property type="entry name" value="Ser/Thr_kinase_AS"/>
</dbReference>
<evidence type="ECO:0000256" key="9">
    <source>
        <dbReference type="ARBA" id="ARBA00022777"/>
    </source>
</evidence>
<dbReference type="EC" id="2.7.11.1" evidence="3"/>
<dbReference type="InterPro" id="IPR011009">
    <property type="entry name" value="Kinase-like_dom_sf"/>
</dbReference>
<dbReference type="EMBL" id="CAJZBQ010000050">
    <property type="protein sequence ID" value="CAG9330027.1"/>
    <property type="molecule type" value="Genomic_DNA"/>
</dbReference>
<evidence type="ECO:0000256" key="8">
    <source>
        <dbReference type="ARBA" id="ARBA00022741"/>
    </source>
</evidence>
<sequence>MSFPVKREWLISSQSDEIRDHYKFTSTTLGEGSYGFVKIATRITDSSKVAVKIIPKKKIKRPELLTREIEIMKTVDHPNIVKLFETFEDSRFIYLPMELCEGGELFDRIINEGHFSEKKASFTFLFMLSAVAYLHSRDIVHRDLKPENFLYETKDPDSKLKLIDFGLSKMTGKNKDLTTKTGTCYYVSPETLSGHYNEKCDEWSLGVILYMMLSGYPPFDGESDSEVLHSVRHNQLEFDGAVWDDVSPAAKDLITKLLDRNIETRITAQEALGHTWLLQNEECPYQPLSLDIHQLRSYRNSNKFKKTVLNYIATQCSPRELEGMIDVFRQLDTNHDGKLTLLELQNSILSSDVSIPELEELIISIDTDGSGTIDLTEFLAAMMDKRVYLSQEKLWNAFKRFDINGSGKITAHELREVMDQEHLIPNPEIWQEIVQEVDADGDEEISYDDFVKMMERTSSETAEVVRKSLTL</sequence>
<dbReference type="SMART" id="SM00054">
    <property type="entry name" value="EFh"/>
    <property type="match status" value="4"/>
</dbReference>
<evidence type="ECO:0000256" key="11">
    <source>
        <dbReference type="ARBA" id="ARBA00022840"/>
    </source>
</evidence>
<evidence type="ECO:0000256" key="7">
    <source>
        <dbReference type="ARBA" id="ARBA00022737"/>
    </source>
</evidence>
<feature type="binding site" evidence="15">
    <location>
        <position position="57"/>
    </location>
    <ligand>
        <name>ATP</name>
        <dbReference type="ChEBI" id="CHEBI:30616"/>
    </ligand>
</feature>
<evidence type="ECO:0000259" key="17">
    <source>
        <dbReference type="PROSITE" id="PS50011"/>
    </source>
</evidence>
<name>A0AAU9JZK9_9CILI</name>
<dbReference type="InterPro" id="IPR002048">
    <property type="entry name" value="EF_hand_dom"/>
</dbReference>
<dbReference type="Proteomes" id="UP001162131">
    <property type="component" value="Unassembled WGS sequence"/>
</dbReference>
<comment type="similarity">
    <text evidence="12">Belongs to the protein kinase superfamily. Ser/Thr protein kinase family. CDPK subfamily.</text>
</comment>
<evidence type="ECO:0000256" key="6">
    <source>
        <dbReference type="ARBA" id="ARBA00022723"/>
    </source>
</evidence>
<evidence type="ECO:0000256" key="13">
    <source>
        <dbReference type="ARBA" id="ARBA00047899"/>
    </source>
</evidence>